<dbReference type="InterPro" id="IPR013264">
    <property type="entry name" value="DNAG_N"/>
</dbReference>
<dbReference type="SUPFAM" id="SSF57783">
    <property type="entry name" value="Zinc beta-ribbon"/>
    <property type="match status" value="1"/>
</dbReference>
<dbReference type="InterPro" id="IPR034151">
    <property type="entry name" value="TOPRIM_DnaG_bac"/>
</dbReference>
<feature type="domain" description="Toprim" evidence="15">
    <location>
        <begin position="265"/>
        <end position="344"/>
    </location>
</feature>
<dbReference type="InterPro" id="IPR006295">
    <property type="entry name" value="DNA_primase_DnaG"/>
</dbReference>
<dbReference type="GO" id="GO:0003899">
    <property type="term" value="F:DNA-directed RNA polymerase activity"/>
    <property type="evidence" value="ECO:0007669"/>
    <property type="project" value="UniProtKB-UniRule"/>
</dbReference>
<evidence type="ECO:0000256" key="7">
    <source>
        <dbReference type="ARBA" id="ARBA00022771"/>
    </source>
</evidence>
<dbReference type="InterPro" id="IPR016136">
    <property type="entry name" value="DNA_helicase_N/primase_C"/>
</dbReference>
<dbReference type="PROSITE" id="PS50880">
    <property type="entry name" value="TOPRIM"/>
    <property type="match status" value="1"/>
</dbReference>
<evidence type="ECO:0000256" key="5">
    <source>
        <dbReference type="ARBA" id="ARBA00022705"/>
    </source>
</evidence>
<dbReference type="InterPro" id="IPR050219">
    <property type="entry name" value="DnaG_primase"/>
</dbReference>
<dbReference type="SUPFAM" id="SSF56731">
    <property type="entry name" value="DNA primase core"/>
    <property type="match status" value="1"/>
</dbReference>
<evidence type="ECO:0000256" key="12">
    <source>
        <dbReference type="HAMAP-Rule" id="MF_00974"/>
    </source>
</evidence>
<keyword evidence="6 12" id="KW-0479">Metal-binding</keyword>
<dbReference type="GO" id="GO:1990077">
    <property type="term" value="C:primosome complex"/>
    <property type="evidence" value="ECO:0007669"/>
    <property type="project" value="UniProtKB-KW"/>
</dbReference>
<evidence type="ECO:0000259" key="15">
    <source>
        <dbReference type="PROSITE" id="PS50880"/>
    </source>
</evidence>
<keyword evidence="7 12" id="KW-0863">Zinc-finger</keyword>
<dbReference type="GO" id="GO:0000428">
    <property type="term" value="C:DNA-directed RNA polymerase complex"/>
    <property type="evidence" value="ECO:0007669"/>
    <property type="project" value="UniProtKB-KW"/>
</dbReference>
<evidence type="ECO:0000313" key="17">
    <source>
        <dbReference type="Proteomes" id="UP000596092"/>
    </source>
</evidence>
<evidence type="ECO:0000313" key="16">
    <source>
        <dbReference type="EMBL" id="QQG65516.1"/>
    </source>
</evidence>
<dbReference type="Gene3D" id="3.90.580.10">
    <property type="entry name" value="Zinc finger, CHC2-type domain"/>
    <property type="match status" value="1"/>
</dbReference>
<dbReference type="Proteomes" id="UP000596092">
    <property type="component" value="Chromosome"/>
</dbReference>
<accession>A0A7T5VCZ5</accession>
<evidence type="ECO:0000256" key="4">
    <source>
        <dbReference type="ARBA" id="ARBA00022695"/>
    </source>
</evidence>
<keyword evidence="9" id="KW-0460">Magnesium</keyword>
<dbReference type="Pfam" id="PF13155">
    <property type="entry name" value="Toprim_2"/>
    <property type="match status" value="1"/>
</dbReference>
<protein>
    <recommendedName>
        <fullName evidence="12 13">DNA primase</fullName>
        <ecNumber evidence="12">2.7.7.101</ecNumber>
    </recommendedName>
</protein>
<dbReference type="GO" id="GO:0006269">
    <property type="term" value="P:DNA replication, synthesis of primer"/>
    <property type="evidence" value="ECO:0007669"/>
    <property type="project" value="UniProtKB-UniRule"/>
</dbReference>
<comment type="subunit">
    <text evidence="12">Monomer. Interacts with DnaB.</text>
</comment>
<keyword evidence="4 12" id="KW-0548">Nucleotidyltransferase</keyword>
<sequence>MSESPFGDQIKNSVKEAADIVEVVGEVVALRRSASRWVGLCPFHSEKTPSFSVNPQGQFFHCFGCGEHGDVFSFVMKYHHMEFPEALKVLAQKYGIPVPERQLSAAQRKQLQKREQLYEANEAAALLYQHCLQHSKFGAVARSYLEQRGVPAKIIEHYRLGCAPDPDQVGWSYATDQLRNQGISQDSLSKAGLSAVSNRGGYYDRFRSRIMFPIIDMTGRVAAFGGRILGDGAPKYMNSPESPVFDKGRLLFGLHQHRETIRRQRRALIVEGNFDLLLLAAHGVDCAVAPLGTALTRDHIRSLRPYSLETILLFDADAAGLKAVMRCIPYFLAEQVEARVALLPAGHDPDSFIRAEGSAAVIDLMENARPLAEFAFDRLADEHGLTLAGKNKIIAELKQLLKEATDAEQRGLMASHFSAKLGVSPEYFITEKVMAKRPAMSTAAAQPQGLAALSRKEKQFVDFLILHPHSIEELEKAGLDVVFKDSALLHFVQLVKDVARGASCRPEDVLEQVVEEHDRTYIVRVLTRIAPSESEQPDHARRECEELVQWLQKNARKQTAASLQEKINQAERLGDTHLLMELLHQKQILQQK</sequence>
<dbReference type="GO" id="GO:0003677">
    <property type="term" value="F:DNA binding"/>
    <property type="evidence" value="ECO:0007669"/>
    <property type="project" value="UniProtKB-KW"/>
</dbReference>
<evidence type="ECO:0000256" key="3">
    <source>
        <dbReference type="ARBA" id="ARBA00022679"/>
    </source>
</evidence>
<dbReference type="RefSeq" id="WP_199264337.1">
    <property type="nucleotide sequence ID" value="NZ_CP054140.1"/>
</dbReference>
<keyword evidence="10 12" id="KW-0238">DNA-binding</keyword>
<dbReference type="InterPro" id="IPR037068">
    <property type="entry name" value="DNA_primase_core_N_sf"/>
</dbReference>
<dbReference type="InterPro" id="IPR002694">
    <property type="entry name" value="Znf_CHC2"/>
</dbReference>
<comment type="domain">
    <text evidence="12">Contains an N-terminal zinc-binding domain, a central core domain that contains the primase activity, and a C-terminal DnaB-binding domain.</text>
</comment>
<dbReference type="FunFam" id="3.90.580.10:FF:000001">
    <property type="entry name" value="DNA primase"/>
    <property type="match status" value="1"/>
</dbReference>
<evidence type="ECO:0000256" key="14">
    <source>
        <dbReference type="PIRSR" id="PIRSR002811-1"/>
    </source>
</evidence>
<proteinExistence type="inferred from homology"/>
<dbReference type="GO" id="GO:0008270">
    <property type="term" value="F:zinc ion binding"/>
    <property type="evidence" value="ECO:0007669"/>
    <property type="project" value="UniProtKB-UniRule"/>
</dbReference>
<evidence type="ECO:0000256" key="10">
    <source>
        <dbReference type="ARBA" id="ARBA00023125"/>
    </source>
</evidence>
<dbReference type="HAMAP" id="MF_00974">
    <property type="entry name" value="DNA_primase_DnaG"/>
    <property type="match status" value="1"/>
</dbReference>
<comment type="similarity">
    <text evidence="12 13">Belongs to the DnaG primase family.</text>
</comment>
<keyword evidence="11 12" id="KW-0804">Transcription</keyword>
<dbReference type="PANTHER" id="PTHR30313:SF2">
    <property type="entry name" value="DNA PRIMASE"/>
    <property type="match status" value="1"/>
</dbReference>
<dbReference type="Gene3D" id="3.90.980.10">
    <property type="entry name" value="DNA primase, catalytic core, N-terminal domain"/>
    <property type="match status" value="1"/>
</dbReference>
<dbReference type="Gene3D" id="1.10.860.10">
    <property type="entry name" value="DNAb Helicase, Chain A"/>
    <property type="match status" value="1"/>
</dbReference>
<dbReference type="EC" id="2.7.7.101" evidence="12"/>
<evidence type="ECO:0000256" key="11">
    <source>
        <dbReference type="ARBA" id="ARBA00023163"/>
    </source>
</evidence>
<comment type="function">
    <text evidence="12 13">RNA polymerase that catalyzes the synthesis of short RNA molecules used as primers for DNA polymerase during DNA replication.</text>
</comment>
<dbReference type="Pfam" id="PF01807">
    <property type="entry name" value="Zn_ribbon_DnaG"/>
    <property type="match status" value="1"/>
</dbReference>
<evidence type="ECO:0000256" key="13">
    <source>
        <dbReference type="PIRNR" id="PIRNR002811"/>
    </source>
</evidence>
<reference evidence="16 17" key="1">
    <citation type="submission" date="2020-05" db="EMBL/GenBank/DDBJ databases">
        <title>Complete genome of Desulfobulbus oligotrophicus.</title>
        <authorList>
            <person name="Podar M."/>
        </authorList>
    </citation>
    <scope>NUCLEOTIDE SEQUENCE [LARGE SCALE GENOMIC DNA]</scope>
    <source>
        <strain evidence="16 17">Prop6</strain>
    </source>
</reference>
<dbReference type="Pfam" id="PF10410">
    <property type="entry name" value="DnaB_bind"/>
    <property type="match status" value="1"/>
</dbReference>
<dbReference type="InterPro" id="IPR006171">
    <property type="entry name" value="TOPRIM_dom"/>
</dbReference>
<dbReference type="PIRSF" id="PIRSF002811">
    <property type="entry name" value="DnaG"/>
    <property type="match status" value="1"/>
</dbReference>
<keyword evidence="3 12" id="KW-0808">Transferase</keyword>
<dbReference type="GO" id="GO:0005737">
    <property type="term" value="C:cytoplasm"/>
    <property type="evidence" value="ECO:0007669"/>
    <property type="project" value="TreeGrafter"/>
</dbReference>
<dbReference type="InterPro" id="IPR036977">
    <property type="entry name" value="DNA_primase_Znf_CHC2"/>
</dbReference>
<keyword evidence="2 12" id="KW-0639">Primosome</keyword>
<evidence type="ECO:0000256" key="8">
    <source>
        <dbReference type="ARBA" id="ARBA00022833"/>
    </source>
</evidence>
<dbReference type="PANTHER" id="PTHR30313">
    <property type="entry name" value="DNA PRIMASE"/>
    <property type="match status" value="1"/>
</dbReference>
<evidence type="ECO:0000256" key="2">
    <source>
        <dbReference type="ARBA" id="ARBA00022515"/>
    </source>
</evidence>
<dbReference type="EMBL" id="CP054140">
    <property type="protein sequence ID" value="QQG65516.1"/>
    <property type="molecule type" value="Genomic_DNA"/>
</dbReference>
<feature type="zinc finger region" description="CHC2-type" evidence="12 14">
    <location>
        <begin position="41"/>
        <end position="65"/>
    </location>
</feature>
<dbReference type="AlphaFoldDB" id="A0A7T5VCZ5"/>
<dbReference type="Pfam" id="PF08275">
    <property type="entry name" value="DNAG_N"/>
    <property type="match status" value="1"/>
</dbReference>
<dbReference type="InterPro" id="IPR019475">
    <property type="entry name" value="DNA_primase_DnaB-bd"/>
</dbReference>
<dbReference type="SMART" id="SM00400">
    <property type="entry name" value="ZnF_CHCC"/>
    <property type="match status" value="1"/>
</dbReference>
<organism evidence="16 17">
    <name type="scientific">Desulfobulbus oligotrophicus</name>
    <dbReference type="NCBI Taxonomy" id="1909699"/>
    <lineage>
        <taxon>Bacteria</taxon>
        <taxon>Pseudomonadati</taxon>
        <taxon>Thermodesulfobacteriota</taxon>
        <taxon>Desulfobulbia</taxon>
        <taxon>Desulfobulbales</taxon>
        <taxon>Desulfobulbaceae</taxon>
        <taxon>Desulfobulbus</taxon>
    </lineage>
</organism>
<dbReference type="NCBIfam" id="TIGR01391">
    <property type="entry name" value="dnaG"/>
    <property type="match status" value="1"/>
</dbReference>
<comment type="catalytic activity">
    <reaction evidence="12">
        <text>ssDNA + n NTP = ssDNA/pppN(pN)n-1 hybrid + (n-1) diphosphate.</text>
        <dbReference type="EC" id="2.7.7.101"/>
    </reaction>
</comment>
<dbReference type="InterPro" id="IPR030846">
    <property type="entry name" value="DnaG_bac"/>
</dbReference>
<comment type="cofactor">
    <cofactor evidence="12 13 14">
        <name>Zn(2+)</name>
        <dbReference type="ChEBI" id="CHEBI:29105"/>
    </cofactor>
    <text evidence="12 13 14">Binds 1 zinc ion per monomer.</text>
</comment>
<dbReference type="KEGG" id="dog:HP555_06365"/>
<keyword evidence="8 12" id="KW-0862">Zinc</keyword>
<keyword evidence="5 12" id="KW-0235">DNA replication</keyword>
<evidence type="ECO:0000256" key="9">
    <source>
        <dbReference type="ARBA" id="ARBA00022842"/>
    </source>
</evidence>
<dbReference type="CDD" id="cd03364">
    <property type="entry name" value="TOPRIM_DnaG_primases"/>
    <property type="match status" value="1"/>
</dbReference>
<gene>
    <name evidence="12" type="primary">dnaG</name>
    <name evidence="16" type="ORF">HP555_06365</name>
</gene>
<evidence type="ECO:0000256" key="1">
    <source>
        <dbReference type="ARBA" id="ARBA00022478"/>
    </source>
</evidence>
<evidence type="ECO:0000256" key="6">
    <source>
        <dbReference type="ARBA" id="ARBA00022723"/>
    </source>
</evidence>
<dbReference type="SMART" id="SM00493">
    <property type="entry name" value="TOPRIM"/>
    <property type="match status" value="1"/>
</dbReference>
<dbReference type="Gene3D" id="3.40.1360.10">
    <property type="match status" value="1"/>
</dbReference>
<keyword evidence="1 12" id="KW-0240">DNA-directed RNA polymerase</keyword>
<name>A0A7T5VCZ5_9BACT</name>
<keyword evidence="17" id="KW-1185">Reference proteome</keyword>